<dbReference type="EMBL" id="ATDN01000011">
    <property type="protein sequence ID" value="RWA21144.1"/>
    <property type="molecule type" value="Genomic_DNA"/>
</dbReference>
<evidence type="ECO:0000313" key="4">
    <source>
        <dbReference type="Proteomes" id="UP000287177"/>
    </source>
</evidence>
<reference evidence="3 4" key="1">
    <citation type="submission" date="2013-06" db="EMBL/GenBank/DDBJ databases">
        <title>The draft sequence of the Mycobacterium elephantis genome.</title>
        <authorList>
            <person name="Pettersson F.B."/>
            <person name="Das S."/>
            <person name="Dasgupta S."/>
            <person name="Bhattacharya A."/>
            <person name="Kirsebom L.A."/>
        </authorList>
    </citation>
    <scope>NUCLEOTIDE SEQUENCE [LARGE SCALE GENOMIC DNA]</scope>
    <source>
        <strain evidence="3 4">DSM 44368</strain>
    </source>
</reference>
<comment type="caution">
    <text evidence="3">The sequence shown here is derived from an EMBL/GenBank/DDBJ whole genome shotgun (WGS) entry which is preliminary data.</text>
</comment>
<organism evidence="3 4">
    <name type="scientific">Mycolicibacterium elephantis DSM 44368</name>
    <dbReference type="NCBI Taxonomy" id="1335622"/>
    <lineage>
        <taxon>Bacteria</taxon>
        <taxon>Bacillati</taxon>
        <taxon>Actinomycetota</taxon>
        <taxon>Actinomycetes</taxon>
        <taxon>Mycobacteriales</taxon>
        <taxon>Mycobacteriaceae</taxon>
        <taxon>Mycolicibacterium</taxon>
    </lineage>
</organism>
<gene>
    <name evidence="3" type="ORF">MELE44368_17215</name>
</gene>
<name>A0A439DVN0_9MYCO</name>
<protein>
    <recommendedName>
        <fullName evidence="2">Alpha/beta hydrolase fold-3 domain-containing protein</fullName>
    </recommendedName>
</protein>
<dbReference type="AlphaFoldDB" id="A0A439DVN0"/>
<evidence type="ECO:0000313" key="3">
    <source>
        <dbReference type="EMBL" id="RWA21144.1"/>
    </source>
</evidence>
<dbReference type="GO" id="GO:0016787">
    <property type="term" value="F:hydrolase activity"/>
    <property type="evidence" value="ECO:0007669"/>
    <property type="project" value="UniProtKB-KW"/>
</dbReference>
<dbReference type="SUPFAM" id="SSF53474">
    <property type="entry name" value="alpha/beta-Hydrolases"/>
    <property type="match status" value="1"/>
</dbReference>
<feature type="domain" description="Alpha/beta hydrolase fold-3" evidence="2">
    <location>
        <begin position="249"/>
        <end position="453"/>
    </location>
</feature>
<dbReference type="Proteomes" id="UP000287177">
    <property type="component" value="Unassembled WGS sequence"/>
</dbReference>
<dbReference type="InterPro" id="IPR050300">
    <property type="entry name" value="GDXG_lipolytic_enzyme"/>
</dbReference>
<dbReference type="Pfam" id="PF07859">
    <property type="entry name" value="Abhydrolase_3"/>
    <property type="match status" value="1"/>
</dbReference>
<keyword evidence="1" id="KW-0378">Hydrolase</keyword>
<evidence type="ECO:0000259" key="2">
    <source>
        <dbReference type="Pfam" id="PF07859"/>
    </source>
</evidence>
<sequence>MRLTMIDATEVVSDAAMQHGAEPLFEAEVALNTFDAAPSWTNAERNAVVTVQAAPTAAAPPDQGGIASGTVTSLVNAVLNPFAADAPATPVEPPMMWTLLAFVRREVEPTASNESPIVNPLAGQITTGLVTETSTLDAQSIDPVITGTAVSAPALSGLMVNAQLDATAAPATFTGQPSFLSQILSAAFRTVSVAGDRSGVDLVLAVTGLLQSDSPPALTTVGLNVQRTEFEGMQVWSLQSPGSSSEEIVVAVHGGALVLQPILFHWVAYAQIARDTGATVIVPMYPLVPQGGTAGTVVPAMANLISAQIDQHGVENVSVLGDSAGGYLALAAVQEIVRRGDPVPSRMVLISPGLDATMSNPAIQLVDDPVLSGAQTLLSVRNASLLWADGLDLTDPLVSPLFGSLAGLPPTAVYAGSNDAVVPDVLILQEKALATPGADFTFVLRTGELHDWAIITYLPETQAVLPDIYRQLGIVT</sequence>
<keyword evidence="4" id="KW-1185">Reference proteome</keyword>
<accession>A0A439DVN0</accession>
<dbReference type="InterPro" id="IPR013094">
    <property type="entry name" value="AB_hydrolase_3"/>
</dbReference>
<dbReference type="InterPro" id="IPR029058">
    <property type="entry name" value="AB_hydrolase_fold"/>
</dbReference>
<evidence type="ECO:0000256" key="1">
    <source>
        <dbReference type="ARBA" id="ARBA00022801"/>
    </source>
</evidence>
<dbReference type="PANTHER" id="PTHR48081">
    <property type="entry name" value="AB HYDROLASE SUPERFAMILY PROTEIN C4A8.06C"/>
    <property type="match status" value="1"/>
</dbReference>
<dbReference type="Gene3D" id="3.40.50.1820">
    <property type="entry name" value="alpha/beta hydrolase"/>
    <property type="match status" value="1"/>
</dbReference>
<proteinExistence type="predicted"/>
<dbReference type="PANTHER" id="PTHR48081:SF8">
    <property type="entry name" value="ALPHA_BETA HYDROLASE FOLD-3 DOMAIN-CONTAINING PROTEIN-RELATED"/>
    <property type="match status" value="1"/>
</dbReference>